<evidence type="ECO:0000313" key="3">
    <source>
        <dbReference type="Proteomes" id="UP001589773"/>
    </source>
</evidence>
<dbReference type="EMBL" id="JBHLWP010000001">
    <property type="protein sequence ID" value="MFC0250465.1"/>
    <property type="molecule type" value="Genomic_DNA"/>
</dbReference>
<keyword evidence="3" id="KW-1185">Reference proteome</keyword>
<dbReference type="Gene3D" id="3.40.50.12370">
    <property type="match status" value="1"/>
</dbReference>
<evidence type="ECO:0000313" key="2">
    <source>
        <dbReference type="EMBL" id="MFC0250465.1"/>
    </source>
</evidence>
<reference evidence="2 3" key="1">
    <citation type="submission" date="2024-09" db="EMBL/GenBank/DDBJ databases">
        <authorList>
            <person name="Sun Q."/>
            <person name="Mori K."/>
        </authorList>
    </citation>
    <scope>NUCLEOTIDE SEQUENCE [LARGE SCALE GENOMIC DNA]</scope>
    <source>
        <strain evidence="2 3">CCM 7792</strain>
    </source>
</reference>
<dbReference type="Proteomes" id="UP001589773">
    <property type="component" value="Unassembled WGS sequence"/>
</dbReference>
<sequence length="126" mass="14179">MRTIALDADMVLLAVLDRNGEFRLRRARAGEDRIAAFLQQQREDALGRLARLQLPSSLAPVSFTRIVEHGFWPTVVQYVERRVGADLLVLPNDAAPRLRRWFFRSLAGEAMARSDCDVLLIPHGAA</sequence>
<evidence type="ECO:0000259" key="1">
    <source>
        <dbReference type="Pfam" id="PF00582"/>
    </source>
</evidence>
<proteinExistence type="predicted"/>
<dbReference type="Pfam" id="PF00582">
    <property type="entry name" value="Usp"/>
    <property type="match status" value="1"/>
</dbReference>
<dbReference type="SUPFAM" id="SSF52402">
    <property type="entry name" value="Adenine nucleotide alpha hydrolases-like"/>
    <property type="match status" value="1"/>
</dbReference>
<gene>
    <name evidence="2" type="ORF">ACFFJK_01060</name>
</gene>
<organism evidence="2 3">
    <name type="scientific">Massilia consociata</name>
    <dbReference type="NCBI Taxonomy" id="760117"/>
    <lineage>
        <taxon>Bacteria</taxon>
        <taxon>Pseudomonadati</taxon>
        <taxon>Pseudomonadota</taxon>
        <taxon>Betaproteobacteria</taxon>
        <taxon>Burkholderiales</taxon>
        <taxon>Oxalobacteraceae</taxon>
        <taxon>Telluria group</taxon>
        <taxon>Massilia</taxon>
    </lineage>
</organism>
<name>A0ABV6FAB8_9BURK</name>
<accession>A0ABV6FAB8</accession>
<protein>
    <submittedName>
        <fullName evidence="2">Universal stress protein</fullName>
    </submittedName>
</protein>
<feature type="domain" description="UspA" evidence="1">
    <location>
        <begin position="6"/>
        <end position="122"/>
    </location>
</feature>
<comment type="caution">
    <text evidence="2">The sequence shown here is derived from an EMBL/GenBank/DDBJ whole genome shotgun (WGS) entry which is preliminary data.</text>
</comment>
<dbReference type="RefSeq" id="WP_379677217.1">
    <property type="nucleotide sequence ID" value="NZ_JBHLWP010000001.1"/>
</dbReference>
<dbReference type="InterPro" id="IPR006016">
    <property type="entry name" value="UspA"/>
</dbReference>